<reference evidence="1" key="1">
    <citation type="submission" date="2021-12" db="EMBL/GenBank/DDBJ databases">
        <title>Enterovibrio ZSDZ35 sp. nov. and Enterovibrio ZSDZ42 sp. nov., isolated from coastal seawater in Qingdao.</title>
        <authorList>
            <person name="Zhang P."/>
        </authorList>
    </citation>
    <scope>NUCLEOTIDE SEQUENCE</scope>
    <source>
        <strain evidence="1">ZSDZ42</strain>
    </source>
</reference>
<feature type="non-terminal residue" evidence="1">
    <location>
        <position position="1"/>
    </location>
</feature>
<gene>
    <name evidence="1" type="ORF">LRP50_25445</name>
</gene>
<dbReference type="Proteomes" id="UP001149400">
    <property type="component" value="Unassembled WGS sequence"/>
</dbReference>
<sequence length="213" mass="22495">SVGTYNMFGLGNAESSASYVDIDYAFYLSGSYLYIYESGAYIGGYNGVSANDTLSIEVNNGTVRYFYNDSEIRSVAYSGETPDFYVDSSFYSGAISLTDITLTPLSGAGLTADADNDGVTNDIDLDSDNDTIPDVVEAGLTDADGDLMVDSIDLQASVDPAPDSDGDGIPDYLDLESHNAENDGTAFDMHGYDFAAFDTNGDGMLNLQDGEGG</sequence>
<feature type="non-terminal residue" evidence="1">
    <location>
        <position position="213"/>
    </location>
</feature>
<accession>A0ABT5R862</accession>
<keyword evidence="2" id="KW-1185">Reference proteome</keyword>
<protein>
    <submittedName>
        <fullName evidence="1">Uncharacterized protein</fullName>
    </submittedName>
</protein>
<evidence type="ECO:0000313" key="1">
    <source>
        <dbReference type="EMBL" id="MDD1796463.1"/>
    </source>
</evidence>
<dbReference type="EMBL" id="JAJUBC010000109">
    <property type="protein sequence ID" value="MDD1796463.1"/>
    <property type="molecule type" value="Genomic_DNA"/>
</dbReference>
<proteinExistence type="predicted"/>
<name>A0ABT5R862_9GAMM</name>
<comment type="caution">
    <text evidence="1">The sequence shown here is derived from an EMBL/GenBank/DDBJ whole genome shotgun (WGS) entry which is preliminary data.</text>
</comment>
<dbReference type="SUPFAM" id="SSF103647">
    <property type="entry name" value="TSP type-3 repeat"/>
    <property type="match status" value="1"/>
</dbReference>
<dbReference type="InterPro" id="IPR028974">
    <property type="entry name" value="TSP_type-3_rpt"/>
</dbReference>
<evidence type="ECO:0000313" key="2">
    <source>
        <dbReference type="Proteomes" id="UP001149400"/>
    </source>
</evidence>
<organism evidence="1 2">
    <name type="scientific">Enterovibrio gelatinilyticus</name>
    <dbReference type="NCBI Taxonomy" id="2899819"/>
    <lineage>
        <taxon>Bacteria</taxon>
        <taxon>Pseudomonadati</taxon>
        <taxon>Pseudomonadota</taxon>
        <taxon>Gammaproteobacteria</taxon>
        <taxon>Vibrionales</taxon>
        <taxon>Vibrionaceae</taxon>
        <taxon>Enterovibrio</taxon>
    </lineage>
</organism>